<keyword evidence="3" id="KW-0206">Cytoskeleton</keyword>
<keyword evidence="8" id="KW-1185">Reference proteome</keyword>
<dbReference type="Gene3D" id="1.20.80.10">
    <property type="match status" value="1"/>
</dbReference>
<dbReference type="PROSITE" id="PS50945">
    <property type="entry name" value="I_LWEQ"/>
    <property type="match status" value="1"/>
</dbReference>
<gene>
    <name evidence="7" type="ORF">AMAG_01680</name>
</gene>
<dbReference type="InterPro" id="IPR032425">
    <property type="entry name" value="FERM_f0"/>
</dbReference>
<dbReference type="FunFam" id="1.20.80.10:FF:000007">
    <property type="entry name" value="Talin 2"/>
    <property type="match status" value="1"/>
</dbReference>
<dbReference type="InterPro" id="IPR002404">
    <property type="entry name" value="IRS_PTB"/>
</dbReference>
<dbReference type="Gene3D" id="1.20.1420.10">
    <property type="entry name" value="Talin, central domain"/>
    <property type="match status" value="1"/>
</dbReference>
<dbReference type="SMART" id="SM00307">
    <property type="entry name" value="ILWEQ"/>
    <property type="match status" value="1"/>
</dbReference>
<evidence type="ECO:0000259" key="6">
    <source>
        <dbReference type="PROSITE" id="PS50945"/>
    </source>
</evidence>
<evidence type="ECO:0000259" key="5">
    <source>
        <dbReference type="PROSITE" id="PS50057"/>
    </source>
</evidence>
<dbReference type="InterPro" id="IPR019749">
    <property type="entry name" value="Band_41_domain"/>
</dbReference>
<dbReference type="PANTHER" id="PTHR19981:SF1">
    <property type="entry name" value="RHEA, ISOFORM B"/>
    <property type="match status" value="1"/>
</dbReference>
<dbReference type="InterPro" id="IPR000299">
    <property type="entry name" value="FERM_domain"/>
</dbReference>
<protein>
    <recommendedName>
        <fullName evidence="9">FERM domain-containing protein</fullName>
    </recommendedName>
</protein>
<dbReference type="GO" id="GO:0030036">
    <property type="term" value="P:actin cytoskeleton organization"/>
    <property type="evidence" value="ECO:0007669"/>
    <property type="project" value="TreeGrafter"/>
</dbReference>
<dbReference type="OrthoDB" id="10262320at2759"/>
<feature type="domain" description="I/LWEQ" evidence="6">
    <location>
        <begin position="1909"/>
        <end position="2157"/>
    </location>
</feature>
<dbReference type="SUPFAM" id="SSF47031">
    <property type="entry name" value="Second domain of FERM"/>
    <property type="match status" value="1"/>
</dbReference>
<evidence type="ECO:0000256" key="1">
    <source>
        <dbReference type="ARBA" id="ARBA00004245"/>
    </source>
</evidence>
<evidence type="ECO:0000256" key="3">
    <source>
        <dbReference type="ARBA" id="ARBA00023212"/>
    </source>
</evidence>
<dbReference type="STRING" id="578462.A0A0L0S0E9"/>
<dbReference type="InterPro" id="IPR019747">
    <property type="entry name" value="FERM_CS"/>
</dbReference>
<reference evidence="7 8" key="1">
    <citation type="submission" date="2009-11" db="EMBL/GenBank/DDBJ databases">
        <title>Annotation of Allomyces macrogynus ATCC 38327.</title>
        <authorList>
            <consortium name="The Broad Institute Genome Sequencing Platform"/>
            <person name="Russ C."/>
            <person name="Cuomo C."/>
            <person name="Burger G."/>
            <person name="Gray M.W."/>
            <person name="Holland P.W.H."/>
            <person name="King N."/>
            <person name="Lang F.B.F."/>
            <person name="Roger A.J."/>
            <person name="Ruiz-Trillo I."/>
            <person name="Young S.K."/>
            <person name="Zeng Q."/>
            <person name="Gargeya S."/>
            <person name="Fitzgerald M."/>
            <person name="Haas B."/>
            <person name="Abouelleil A."/>
            <person name="Alvarado L."/>
            <person name="Arachchi H.M."/>
            <person name="Berlin A."/>
            <person name="Chapman S.B."/>
            <person name="Gearin G."/>
            <person name="Goldberg J."/>
            <person name="Griggs A."/>
            <person name="Gujja S."/>
            <person name="Hansen M."/>
            <person name="Heiman D."/>
            <person name="Howarth C."/>
            <person name="Larimer J."/>
            <person name="Lui A."/>
            <person name="MacDonald P.J.P."/>
            <person name="McCowen C."/>
            <person name="Montmayeur A."/>
            <person name="Murphy C."/>
            <person name="Neiman D."/>
            <person name="Pearson M."/>
            <person name="Priest M."/>
            <person name="Roberts A."/>
            <person name="Saif S."/>
            <person name="Shea T."/>
            <person name="Sisk P."/>
            <person name="Stolte C."/>
            <person name="Sykes S."/>
            <person name="Wortman J."/>
            <person name="Nusbaum C."/>
            <person name="Birren B."/>
        </authorList>
    </citation>
    <scope>NUCLEOTIDE SEQUENCE [LARGE SCALE GENOMIC DNA]</scope>
    <source>
        <strain evidence="7 8">ATCC 38327</strain>
    </source>
</reference>
<dbReference type="InterPro" id="IPR002558">
    <property type="entry name" value="ILWEQ_dom"/>
</dbReference>
<comment type="subcellular location">
    <subcellularLocation>
        <location evidence="1">Cytoplasm</location>
        <location evidence="1">Cytoskeleton</location>
    </subcellularLocation>
</comment>
<dbReference type="GO" id="GO:0005856">
    <property type="term" value="C:cytoskeleton"/>
    <property type="evidence" value="ECO:0007669"/>
    <property type="project" value="UniProtKB-SubCell"/>
</dbReference>
<evidence type="ECO:0000313" key="8">
    <source>
        <dbReference type="Proteomes" id="UP000054350"/>
    </source>
</evidence>
<dbReference type="Gene3D" id="2.30.29.30">
    <property type="entry name" value="Pleckstrin-homology domain (PH domain)/Phosphotyrosine-binding domain (PTB)"/>
    <property type="match status" value="1"/>
</dbReference>
<dbReference type="FunFam" id="2.30.29.30:FF:000028">
    <property type="entry name" value="Talin 2"/>
    <property type="match status" value="1"/>
</dbReference>
<dbReference type="GO" id="GO:0003779">
    <property type="term" value="F:actin binding"/>
    <property type="evidence" value="ECO:0007669"/>
    <property type="project" value="InterPro"/>
</dbReference>
<dbReference type="GO" id="GO:0005737">
    <property type="term" value="C:cytoplasm"/>
    <property type="evidence" value="ECO:0007669"/>
    <property type="project" value="TreeGrafter"/>
</dbReference>
<dbReference type="OMA" id="VDMTQHY"/>
<dbReference type="InterPro" id="IPR054082">
    <property type="entry name" value="Talin_IBS2B"/>
</dbReference>
<dbReference type="eggNOG" id="KOG4261">
    <property type="taxonomic scope" value="Eukaryota"/>
</dbReference>
<dbReference type="SMART" id="SM01244">
    <property type="entry name" value="IRS"/>
    <property type="match status" value="1"/>
</dbReference>
<evidence type="ECO:0008006" key="9">
    <source>
        <dbReference type="Google" id="ProtNLM"/>
    </source>
</evidence>
<dbReference type="InterPro" id="IPR011993">
    <property type="entry name" value="PH-like_dom_sf"/>
</dbReference>
<dbReference type="CDD" id="cd10569">
    <property type="entry name" value="FERM_C_Talin"/>
    <property type="match status" value="1"/>
</dbReference>
<dbReference type="Pfam" id="PF16511">
    <property type="entry name" value="FERM_f0"/>
    <property type="match status" value="1"/>
</dbReference>
<dbReference type="SUPFAM" id="SSF50729">
    <property type="entry name" value="PH domain-like"/>
    <property type="match status" value="1"/>
</dbReference>
<dbReference type="Gene3D" id="1.20.1410.10">
    <property type="entry name" value="I/LWEQ domain"/>
    <property type="match status" value="1"/>
</dbReference>
<dbReference type="InterPro" id="IPR014352">
    <property type="entry name" value="FERM/acyl-CoA-bd_prot_sf"/>
</dbReference>
<dbReference type="GO" id="GO:0098609">
    <property type="term" value="P:cell-cell adhesion"/>
    <property type="evidence" value="ECO:0007669"/>
    <property type="project" value="TreeGrafter"/>
</dbReference>
<reference evidence="8" key="2">
    <citation type="submission" date="2009-11" db="EMBL/GenBank/DDBJ databases">
        <title>The Genome Sequence of Allomyces macrogynus strain ATCC 38327.</title>
        <authorList>
            <consortium name="The Broad Institute Genome Sequencing Platform"/>
            <person name="Russ C."/>
            <person name="Cuomo C."/>
            <person name="Shea T."/>
            <person name="Young S.K."/>
            <person name="Zeng Q."/>
            <person name="Koehrsen M."/>
            <person name="Haas B."/>
            <person name="Borodovsky M."/>
            <person name="Guigo R."/>
            <person name="Alvarado L."/>
            <person name="Berlin A."/>
            <person name="Borenstein D."/>
            <person name="Chen Z."/>
            <person name="Engels R."/>
            <person name="Freedman E."/>
            <person name="Gellesch M."/>
            <person name="Goldberg J."/>
            <person name="Griggs A."/>
            <person name="Gujja S."/>
            <person name="Heiman D."/>
            <person name="Hepburn T."/>
            <person name="Howarth C."/>
            <person name="Jen D."/>
            <person name="Larson L."/>
            <person name="Lewis B."/>
            <person name="Mehta T."/>
            <person name="Park D."/>
            <person name="Pearson M."/>
            <person name="Roberts A."/>
            <person name="Saif S."/>
            <person name="Shenoy N."/>
            <person name="Sisk P."/>
            <person name="Stolte C."/>
            <person name="Sykes S."/>
            <person name="Walk T."/>
            <person name="White J."/>
            <person name="Yandava C."/>
            <person name="Burger G."/>
            <person name="Gray M.W."/>
            <person name="Holland P.W.H."/>
            <person name="King N."/>
            <person name="Lang F.B.F."/>
            <person name="Roger A.J."/>
            <person name="Ruiz-Trillo I."/>
            <person name="Lander E."/>
            <person name="Nusbaum C."/>
        </authorList>
    </citation>
    <scope>NUCLEOTIDE SEQUENCE [LARGE SCALE GENOMIC DNA]</scope>
    <source>
        <strain evidence="8">ATCC 38327</strain>
    </source>
</reference>
<dbReference type="CDD" id="cd17090">
    <property type="entry name" value="FERM_F1_TLN"/>
    <property type="match status" value="1"/>
</dbReference>
<dbReference type="GO" id="GO:0005886">
    <property type="term" value="C:plasma membrane"/>
    <property type="evidence" value="ECO:0007669"/>
    <property type="project" value="TreeGrafter"/>
</dbReference>
<dbReference type="SMART" id="SM00295">
    <property type="entry name" value="B41"/>
    <property type="match status" value="1"/>
</dbReference>
<dbReference type="VEuPathDB" id="FungiDB:AMAG_01680"/>
<keyword evidence="2" id="KW-0963">Cytoplasm</keyword>
<dbReference type="Gene3D" id="1.20.120.230">
    <property type="entry name" value="Alpha-catenin/vinculin-like"/>
    <property type="match status" value="3"/>
</dbReference>
<dbReference type="InterPro" id="IPR035963">
    <property type="entry name" value="FERM_2"/>
</dbReference>
<dbReference type="InterPro" id="IPR035964">
    <property type="entry name" value="I/LWEQ_dom_sf"/>
</dbReference>
<accession>A0A0L0S0E9</accession>
<feature type="coiled-coil region" evidence="4">
    <location>
        <begin position="2125"/>
        <end position="2152"/>
    </location>
</feature>
<evidence type="ECO:0000313" key="7">
    <source>
        <dbReference type="EMBL" id="KNE55809.1"/>
    </source>
</evidence>
<evidence type="ECO:0000256" key="4">
    <source>
        <dbReference type="SAM" id="Coils"/>
    </source>
</evidence>
<dbReference type="CDD" id="cd14473">
    <property type="entry name" value="FERM_B-lobe"/>
    <property type="match status" value="1"/>
</dbReference>
<organism evidence="7 8">
    <name type="scientific">Allomyces macrogynus (strain ATCC 38327)</name>
    <name type="common">Allomyces javanicus var. macrogynus</name>
    <dbReference type="NCBI Taxonomy" id="578462"/>
    <lineage>
        <taxon>Eukaryota</taxon>
        <taxon>Fungi</taxon>
        <taxon>Fungi incertae sedis</taxon>
        <taxon>Blastocladiomycota</taxon>
        <taxon>Blastocladiomycetes</taxon>
        <taxon>Blastocladiales</taxon>
        <taxon>Blastocladiaceae</taxon>
        <taxon>Allomyces</taxon>
    </lineage>
</organism>
<keyword evidence="4" id="KW-0175">Coiled coil</keyword>
<name>A0A0L0S0E9_ALLM3</name>
<dbReference type="PROSITE" id="PS00660">
    <property type="entry name" value="FERM_1"/>
    <property type="match status" value="1"/>
</dbReference>
<dbReference type="EMBL" id="GG745329">
    <property type="protein sequence ID" value="KNE55809.1"/>
    <property type="molecule type" value="Genomic_DNA"/>
</dbReference>
<dbReference type="Pfam" id="PF21896">
    <property type="entry name" value="Talin_IBS2B"/>
    <property type="match status" value="1"/>
</dbReference>
<feature type="domain" description="FERM" evidence="5">
    <location>
        <begin position="83"/>
        <end position="381"/>
    </location>
</feature>
<dbReference type="PROSITE" id="PS50057">
    <property type="entry name" value="FERM_3"/>
    <property type="match status" value="1"/>
</dbReference>
<dbReference type="Pfam" id="PF01608">
    <property type="entry name" value="I_LWEQ"/>
    <property type="match status" value="1"/>
</dbReference>
<dbReference type="Gene3D" id="3.10.20.90">
    <property type="entry name" value="Phosphatidylinositol 3-kinase Catalytic Subunit, Chain A, domain 1"/>
    <property type="match status" value="2"/>
</dbReference>
<dbReference type="Pfam" id="PF02174">
    <property type="entry name" value="IRS"/>
    <property type="match status" value="1"/>
</dbReference>
<sequence>MSGVISLRINLCSQRTVKTLQFQLNASVHDACAEIRAKLGESVGGDDHALFWPEQAKWLQPNKALAFYDLKAGDMLEFKKKHRMLRVRLVDDAIKTVLIDDSLPAILLVQSVCSKIGIANADEYSFAVEVENPLAKTKKKAPNVLDDIKWLNPEKSLPEQGVAESDTVILRKKFFFSDGTIDRDDPVQLNLLFVQSRDAIISSKYPCTLNEAIQFAALQCQITQGTYDELKHRPGFLNLKEYLPEDYRKVKDVEKRIYAEHKKLAGINDLTLKYRYVQLCRSLKTYGVTFFLVKEKDPKKAKLLPCLIGITKESIMRVDAETKDVLKQWPLTSLRRWAASPNAFTMDFGDYQDAFYTVQTTQGELMSQLIGGYIDIIIKRKRDAEREIAQGEEETIVTEEVLRPARAQAVSIKPSALANASEVQLMQTGVVAQGESAAQVQRVQASPVHVASVSNITPVTAAYNDPAKSAVVQRVQTGMTAVTTFQTDMAMLGTLGPSEAVSEDLAQFTMNNMVAYMASHLAANNALVRAVQAQEHEAVATHVATLGNNLALLASACKALRPAEDTVLAATGVAQATGKMLETVQDAVTVAVNRETLLAGAQALTNAVSHLLTNMACPLCTPDGQKRLMEAAKGVSAATQDLVAKAKPVAAAMAAKDDQLRLIDDVKTCAAHASTVAVTSAMVAPLAAAPQCHAQLAAMAAQMDAAVEKLVGTAAGVNAPDAVAHLKQSAANVHGALEALLLRAKHGERPEDEVALTGKRDKVLEECRVAKQAVGNTSAIIASVKSLTLGTTELVNLLKRLAAAPPAASAPPNHAQRMLDLAKTLAETTTRMVTVAKDAARAPGDNDRQAALVAAIDEIEKHAAAVLDPELHSVPDLLDALQGLSISAMLLSCEPAVLSNPAMLPHVKKVMEANRQYTSARNSATPRHLVQVANALARNVQDLLDGCRTAGGVTGAAAVQPSSALAQQLAMAAHELAHVQARTGYVAAIQDALELKAVIMDVDVLRDSIGALPADGNPASAHKPLDLAQVKAACKELGVALAKLVGQATAKEPAGYAAAADGVKTAVVAVVKHVEALPTQDATVDLASRSLDVLRGVQATVVDPAAKGTLVGAVKGLNEAVANLIMTATDAAARVEAVPEPGQVDVREVVVNASSAMVSAVSHLVSAKATNSDIKKAAADLEGAFRKLVSASKVVMAKADATARSEIVGMVQAASTQCVELITTAKSNDGKARDMLGHAAAQLGQSVNSLTEKCAIAARLGDVEVIRSLQALEMANARLSSPLLPTKVQDLTFSECLGKIVDDTRRVASEMTAAFKQPGEFKPVLLTEVCAIVTSIADTAMFSAALLSSMDITVLQPLVTEIARNLQMLETGKTQQDILDAASGVGLATNSLCQMLKAQSAHPMTSDVERKEYVRMATQLASSTQHLISKVKAYAVNMDAAELKAAVVDASQPVQAAADEVYATATVAAPEIRESARQVVDTCKNLMLAKTADRTRILHHGAALGKSLSALVTTLRDVAPGTKEIMYSLEQLRLGMAEVDESLLQSAIEGVKFTLAHQPHVMDLAHALMAGTGEFLAVKDPVRSVPWAMAWVSLAQACMTDTGLLDHIKTIGDEIMKILEAIKANRSCDVDKVTQALSELTTLLELRDGLHGAVVAPLAASDNVSGSGNVLETVQAAAKDVVGLIAKAKTAAGIQPHVGAVLTHFRTLAQAVKKCAESTSDVVLRDKLQGGLERLAQNILAVLVDRTKVPQLSSSITSLVSTVQETIRTSMQCQGAMQLIQTTLVPQCHDLEARLANNEPVAPMAPAVPGGLQTRCNQLLESLGAIRNASQGNVDSLLGDAVEGSVAILQLLDEEARKVAVQSKSAGIVAALGDLLEAWSSLVDYSLRSVTKGNTESLVGSVDALADRITQLVGNLTSNQTQDEFRNLISAIEQALQALPPLPAAAPASPDAPKDYVPPELREKQNLVSDTKNVASTAFDLIKVAALAQRVITTRVDAASAKAGKDMYFNDGTWSDGLISAAKQVAQAMQDLITCAATDGVQRERVIASAKAVSAATAQVVSAASVKVDATEPSLVRLKASAKQVVDAAAGMAQRMATANDIDEQLGEELVKLRPSNQTSARLAMIEAETSVLAKERELQEARTRLANVRKSRYTGGPDQAAT</sequence>
<dbReference type="CDD" id="cd17089">
    <property type="entry name" value="FERM_F0_TLN"/>
    <property type="match status" value="1"/>
</dbReference>
<dbReference type="Proteomes" id="UP000054350">
    <property type="component" value="Unassembled WGS sequence"/>
</dbReference>
<evidence type="ECO:0000256" key="2">
    <source>
        <dbReference type="ARBA" id="ARBA00022490"/>
    </source>
</evidence>
<dbReference type="InterPro" id="IPR019748">
    <property type="entry name" value="FERM_central"/>
</dbReference>
<dbReference type="PANTHER" id="PTHR19981">
    <property type="entry name" value="TALIN"/>
    <property type="match status" value="1"/>
</dbReference>
<proteinExistence type="predicted"/>
<dbReference type="SUPFAM" id="SSF109885">
    <property type="entry name" value="I/LWEQ domain"/>
    <property type="match status" value="3"/>
</dbReference>